<proteinExistence type="predicted"/>
<feature type="transmembrane region" description="Helical" evidence="1">
    <location>
        <begin position="140"/>
        <end position="159"/>
    </location>
</feature>
<evidence type="ECO:0000256" key="1">
    <source>
        <dbReference type="SAM" id="Phobius"/>
    </source>
</evidence>
<name>A0A9X1FV53_9RHOB</name>
<sequence>MNTPAHLLIGAAALGHKGDAALVWAAMVGALLPDLSLYLLAGGALYLFDIAPSIVFNELYFSTTWQIVFAIDNSIVLWGLLVGVAIWRRVPWAIALTGAALLHLLLDFPLHHDDGRAHFWPLTGWVFESPVSYWDRDHGAMWIAPLEAFVAVGAAMLLWKRQFGWRVLVPVGVLVMAELWVVRQWLFIFVDS</sequence>
<dbReference type="AlphaFoldDB" id="A0A9X1FV53"/>
<feature type="transmembrane region" description="Helical" evidence="1">
    <location>
        <begin position="92"/>
        <end position="110"/>
    </location>
</feature>
<organism evidence="2 3">
    <name type="scientific">Roseobacter insulae</name>
    <dbReference type="NCBI Taxonomy" id="2859783"/>
    <lineage>
        <taxon>Bacteria</taxon>
        <taxon>Pseudomonadati</taxon>
        <taxon>Pseudomonadota</taxon>
        <taxon>Alphaproteobacteria</taxon>
        <taxon>Rhodobacterales</taxon>
        <taxon>Roseobacteraceae</taxon>
        <taxon>Roseobacter</taxon>
    </lineage>
</organism>
<evidence type="ECO:0000313" key="3">
    <source>
        <dbReference type="Proteomes" id="UP001138661"/>
    </source>
</evidence>
<reference evidence="2" key="1">
    <citation type="submission" date="2021-07" db="EMBL/GenBank/DDBJ databases">
        <title>Roseobacter insulae sp. nov., isolated from a tidal flat.</title>
        <authorList>
            <person name="Park S."/>
            <person name="Yoon J.-H."/>
        </authorList>
    </citation>
    <scope>NUCLEOTIDE SEQUENCE</scope>
    <source>
        <strain evidence="2">YSTF-M11</strain>
    </source>
</reference>
<comment type="caution">
    <text evidence="2">The sequence shown here is derived from an EMBL/GenBank/DDBJ whole genome shotgun (WGS) entry which is preliminary data.</text>
</comment>
<accession>A0A9X1FV53</accession>
<keyword evidence="3" id="KW-1185">Reference proteome</keyword>
<protein>
    <submittedName>
        <fullName evidence="2">Cobalamin biosynthesis protein CobQ</fullName>
    </submittedName>
</protein>
<dbReference type="Proteomes" id="UP001138661">
    <property type="component" value="Unassembled WGS sequence"/>
</dbReference>
<feature type="transmembrane region" description="Helical" evidence="1">
    <location>
        <begin position="171"/>
        <end position="190"/>
    </location>
</feature>
<dbReference type="EMBL" id="JAHXDN010000002">
    <property type="protein sequence ID" value="MBW4707695.1"/>
    <property type="molecule type" value="Genomic_DNA"/>
</dbReference>
<keyword evidence="1" id="KW-1133">Transmembrane helix</keyword>
<evidence type="ECO:0000313" key="2">
    <source>
        <dbReference type="EMBL" id="MBW4707695.1"/>
    </source>
</evidence>
<dbReference type="RefSeq" id="WP_219500770.1">
    <property type="nucleotide sequence ID" value="NZ_JAHXDN010000002.1"/>
</dbReference>
<feature type="transmembrane region" description="Helical" evidence="1">
    <location>
        <begin position="67"/>
        <end position="86"/>
    </location>
</feature>
<gene>
    <name evidence="2" type="ORF">KX928_07840</name>
</gene>
<keyword evidence="1" id="KW-0812">Transmembrane</keyword>
<keyword evidence="1" id="KW-0472">Membrane</keyword>